<feature type="binding site" evidence="7">
    <location>
        <position position="259"/>
    </location>
    <ligand>
        <name>FMN</name>
        <dbReference type="ChEBI" id="CHEBI:58210"/>
    </ligand>
</feature>
<feature type="active site" description="Proton acceptor" evidence="6">
    <location>
        <position position="283"/>
    </location>
</feature>
<dbReference type="PROSITE" id="PS51349">
    <property type="entry name" value="FMN_HYDROXY_ACID_DH_2"/>
    <property type="match status" value="1"/>
</dbReference>
<keyword evidence="3 7" id="KW-0288">FMN</keyword>
<evidence type="ECO:0000256" key="1">
    <source>
        <dbReference type="ARBA" id="ARBA00001917"/>
    </source>
</evidence>
<comment type="similarity">
    <text evidence="5">Belongs to the FMN-dependent alpha-hydroxy acid dehydrogenase family.</text>
</comment>
<proteinExistence type="inferred from homology"/>
<dbReference type="SUPFAM" id="SSF51395">
    <property type="entry name" value="FMN-linked oxidoreductases"/>
    <property type="match status" value="1"/>
</dbReference>
<evidence type="ECO:0000256" key="3">
    <source>
        <dbReference type="ARBA" id="ARBA00022643"/>
    </source>
</evidence>
<feature type="binding site" evidence="7">
    <location>
        <position position="129"/>
    </location>
    <ligand>
        <name>FMN</name>
        <dbReference type="ChEBI" id="CHEBI:58210"/>
    </ligand>
</feature>
<feature type="binding site" evidence="7">
    <location>
        <position position="109"/>
    </location>
    <ligand>
        <name>FMN</name>
        <dbReference type="ChEBI" id="CHEBI:58210"/>
    </ligand>
</feature>
<evidence type="ECO:0000256" key="4">
    <source>
        <dbReference type="ARBA" id="ARBA00023002"/>
    </source>
</evidence>
<feature type="binding site" evidence="7">
    <location>
        <position position="157"/>
    </location>
    <ligand>
        <name>FMN</name>
        <dbReference type="ChEBI" id="CHEBI:58210"/>
    </ligand>
</feature>
<reference evidence="9" key="1">
    <citation type="submission" date="2024-04" db="EMBL/GenBank/DDBJ databases">
        <authorList>
            <person name="Roder T."/>
            <person name="Oberhansli S."/>
            <person name="Kreuzer M."/>
        </authorList>
    </citation>
    <scope>NUCLEOTIDE SEQUENCE</scope>
    <source>
        <strain evidence="9">LWS13-1.2</strain>
    </source>
</reference>
<feature type="domain" description="FMN hydroxy acid dehydrogenase" evidence="8">
    <location>
        <begin position="1"/>
        <end position="388"/>
    </location>
</feature>
<protein>
    <submittedName>
        <fullName evidence="9">Mycofactocin biosynthesis FMN-dependent deaminase MftD</fullName>
    </submittedName>
</protein>
<dbReference type="InterPro" id="IPR037396">
    <property type="entry name" value="FMN_HAD"/>
</dbReference>
<feature type="binding site" evidence="7">
    <location>
        <position position="131"/>
    </location>
    <ligand>
        <name>glyoxylate</name>
        <dbReference type="ChEBI" id="CHEBI:36655"/>
    </ligand>
</feature>
<dbReference type="InterPro" id="IPR012133">
    <property type="entry name" value="Alpha-hydoxy_acid_DH_FMN"/>
</dbReference>
<dbReference type="Pfam" id="PF01070">
    <property type="entry name" value="FMN_dh"/>
    <property type="match status" value="1"/>
</dbReference>
<evidence type="ECO:0000256" key="2">
    <source>
        <dbReference type="ARBA" id="ARBA00022630"/>
    </source>
</evidence>
<dbReference type="AlphaFoldDB" id="A0AAU6S8R5"/>
<organism evidence="9">
    <name type="scientific">Microbacterium sp. LWS13-1.2</name>
    <dbReference type="NCBI Taxonomy" id="3135264"/>
    <lineage>
        <taxon>Bacteria</taxon>
        <taxon>Bacillati</taxon>
        <taxon>Actinomycetota</taxon>
        <taxon>Actinomycetes</taxon>
        <taxon>Micrococcales</taxon>
        <taxon>Microbacteriaceae</taxon>
        <taxon>Microbacterium</taxon>
    </lineage>
</organism>
<evidence type="ECO:0000256" key="5">
    <source>
        <dbReference type="ARBA" id="ARBA00024042"/>
    </source>
</evidence>
<feature type="binding site" evidence="7">
    <location>
        <begin position="337"/>
        <end position="338"/>
    </location>
    <ligand>
        <name>FMN</name>
        <dbReference type="ChEBI" id="CHEBI:58210"/>
    </ligand>
</feature>
<dbReference type="InterPro" id="IPR000262">
    <property type="entry name" value="FMN-dep_DH"/>
</dbReference>
<dbReference type="GO" id="GO:0016491">
    <property type="term" value="F:oxidoreductase activity"/>
    <property type="evidence" value="ECO:0007669"/>
    <property type="project" value="UniProtKB-KW"/>
</dbReference>
<keyword evidence="4" id="KW-0560">Oxidoreductase</keyword>
<keyword evidence="2 7" id="KW-0285">Flavoprotein</keyword>
<sequence>MAHKPLESVNEAHIKAKRLLPKDVYDALEAGSDSGATMSGNLAAFTQIGMIPRVGVALPAQLDLAATFMGQQIEMPVVVSPAAAFAMHPDGEVGVARAAERAGTAIGLSNVASVGIEEVTKANSRSFAQLYWSGDRDVIAARVERCRKAGVKGLILTIDLSATRVAYNPRDWGSPVYPDGINLATLVKYAPMAASHPTWFLRYVKQRTLPGLNAPNMGTVGGPVPTLVGGLMEWLGTAVPTWDDVAWLAGLWGGPLMVKGIVAADDARRAVDAGATAISVSNHGGNNLDTTPSPLRFLPSVVSAVGDQVEVVYDSGVRRGTDVLKALALGASTVMIGRPWFYALAADGERGVYEVLESFRGTIERGLVSLGKSSIRDVTIDDLVLPDGFLIDTDLRHTRTTARQGV</sequence>
<feature type="binding site" evidence="7">
    <location>
        <position position="281"/>
    </location>
    <ligand>
        <name>FMN</name>
        <dbReference type="ChEBI" id="CHEBI:58210"/>
    </ligand>
</feature>
<evidence type="ECO:0000313" key="9">
    <source>
        <dbReference type="EMBL" id="WZO33250.1"/>
    </source>
</evidence>
<comment type="cofactor">
    <cofactor evidence="1">
        <name>FMN</name>
        <dbReference type="ChEBI" id="CHEBI:58210"/>
    </cofactor>
</comment>
<dbReference type="Gene3D" id="3.20.20.70">
    <property type="entry name" value="Aldolase class I"/>
    <property type="match status" value="1"/>
</dbReference>
<dbReference type="InterPro" id="IPR023989">
    <property type="entry name" value="MftD"/>
</dbReference>
<accession>A0AAU6S8R5</accession>
<feature type="binding site" evidence="7">
    <location>
        <begin position="81"/>
        <end position="83"/>
    </location>
    <ligand>
        <name>FMN</name>
        <dbReference type="ChEBI" id="CHEBI:58210"/>
    </ligand>
</feature>
<evidence type="ECO:0000259" key="8">
    <source>
        <dbReference type="PROSITE" id="PS51349"/>
    </source>
</evidence>
<dbReference type="CDD" id="cd02809">
    <property type="entry name" value="alpha_hydroxyacid_oxid_FMN"/>
    <property type="match status" value="1"/>
</dbReference>
<evidence type="ECO:0000256" key="7">
    <source>
        <dbReference type="PIRSR" id="PIRSR000138-2"/>
    </source>
</evidence>
<dbReference type="PIRSF" id="PIRSF000138">
    <property type="entry name" value="Al-hdrx_acd_dh"/>
    <property type="match status" value="1"/>
</dbReference>
<dbReference type="PANTHER" id="PTHR10578:SF107">
    <property type="entry name" value="2-HYDROXYACID OXIDASE 1"/>
    <property type="match status" value="1"/>
</dbReference>
<dbReference type="PANTHER" id="PTHR10578">
    <property type="entry name" value="S -2-HYDROXY-ACID OXIDASE-RELATED"/>
    <property type="match status" value="1"/>
</dbReference>
<dbReference type="NCBIfam" id="TIGR03966">
    <property type="entry name" value="actino_HemFlav"/>
    <property type="match status" value="1"/>
</dbReference>
<evidence type="ECO:0000256" key="6">
    <source>
        <dbReference type="PIRSR" id="PIRSR000138-1"/>
    </source>
</evidence>
<dbReference type="RefSeq" id="WP_349427814.1">
    <property type="nucleotide sequence ID" value="NZ_CP151632.1"/>
</dbReference>
<feature type="binding site" evidence="7">
    <location>
        <begin position="314"/>
        <end position="318"/>
    </location>
    <ligand>
        <name>FMN</name>
        <dbReference type="ChEBI" id="CHEBI:58210"/>
    </ligand>
</feature>
<dbReference type="GO" id="GO:0010181">
    <property type="term" value="F:FMN binding"/>
    <property type="evidence" value="ECO:0007669"/>
    <property type="project" value="InterPro"/>
</dbReference>
<dbReference type="InterPro" id="IPR013785">
    <property type="entry name" value="Aldolase_TIM"/>
</dbReference>
<dbReference type="EMBL" id="CP151632">
    <property type="protein sequence ID" value="WZO33250.1"/>
    <property type="molecule type" value="Genomic_DNA"/>
</dbReference>
<feature type="binding site" evidence="7">
    <location>
        <position position="283"/>
    </location>
    <ligand>
        <name>glyoxylate</name>
        <dbReference type="ChEBI" id="CHEBI:36655"/>
    </ligand>
</feature>
<gene>
    <name evidence="9" type="primary">mftD</name>
    <name evidence="9" type="ORF">MRBLWS13_000868</name>
</gene>
<name>A0AAU6S8R5_9MICO</name>